<dbReference type="InterPro" id="IPR029063">
    <property type="entry name" value="SAM-dependent_MTases_sf"/>
</dbReference>
<dbReference type="PROSITE" id="PS51142">
    <property type="entry name" value="NAS"/>
    <property type="match status" value="1"/>
</dbReference>
<dbReference type="GO" id="GO:0030410">
    <property type="term" value="F:nicotianamine synthase activity"/>
    <property type="evidence" value="ECO:0007669"/>
    <property type="project" value="InterPro"/>
</dbReference>
<reference evidence="3" key="1">
    <citation type="submission" date="2016-08" db="EMBL/GenBank/DDBJ databases">
        <title>Complete Genome Seqeunce of Paenibacillus sp. BIHB 4019 from tea rhizoplane.</title>
        <authorList>
            <person name="Thakur R."/>
            <person name="Swarnkar M.K."/>
            <person name="Gulati A."/>
        </authorList>
    </citation>
    <scope>NUCLEOTIDE SEQUENCE [LARGE SCALE GENOMIC DNA]</scope>
    <source>
        <strain evidence="3">BIHB4019</strain>
    </source>
</reference>
<dbReference type="SUPFAM" id="SSF53335">
    <property type="entry name" value="S-adenosyl-L-methionine-dependent methyltransferases"/>
    <property type="match status" value="1"/>
</dbReference>
<dbReference type="AlphaFoldDB" id="A0A1B2DR63"/>
<dbReference type="InterPro" id="IPR004298">
    <property type="entry name" value="Nicotian_synth"/>
</dbReference>
<keyword evidence="1" id="KW-0808">Transferase</keyword>
<dbReference type="Pfam" id="PF03059">
    <property type="entry name" value="NAS"/>
    <property type="match status" value="1"/>
</dbReference>
<gene>
    <name evidence="3" type="ORF">BBD42_29625</name>
</gene>
<proteinExistence type="predicted"/>
<dbReference type="RefSeq" id="WP_172455672.1">
    <property type="nucleotide sequence ID" value="NZ_CP016808.1"/>
</dbReference>
<dbReference type="GO" id="GO:0030418">
    <property type="term" value="P:nicotianamine biosynthetic process"/>
    <property type="evidence" value="ECO:0007669"/>
    <property type="project" value="InterPro"/>
</dbReference>
<sequence>MEDFSTDTTIHTASMPNIQKVDEFIAFIREINELLQKEEDLSPANQRVASMIGRLSQQLRTCYSPEEIKAVLSDEYMAKNQRMLQDKLSKAEFQVELADSQHICRAEAAAMDIVTQLPYWTIYMALVSEELSTLRAFIRQDGEIENSPIVFVGSGPMPLSAIILHLLADVEVICLDIDPAACETSCSFLEKMGLGTKVNVMMEDGAEFDYSCYSRIFVASLVQNKLAVLEQIARTSPNPLIAVRTAVGMRQIMYEAIDESQLNKRGWRILARTWPDADLVINSTLFLDRATIPDAAAKR</sequence>
<dbReference type="EMBL" id="CP016808">
    <property type="protein sequence ID" value="ANY70202.1"/>
    <property type="molecule type" value="Genomic_DNA"/>
</dbReference>
<dbReference type="PANTHER" id="PTHR32266">
    <property type="entry name" value="NICOTIANAMINE SYNTHASE 3"/>
    <property type="match status" value="1"/>
</dbReference>
<dbReference type="PANTHER" id="PTHR32266:SF12">
    <property type="entry name" value="NICOTIANAMINE SYNTHASE 3"/>
    <property type="match status" value="1"/>
</dbReference>
<organism evidence="3">
    <name type="scientific">Paenibacillus sp. BIHB 4019</name>
    <dbReference type="NCBI Taxonomy" id="1870819"/>
    <lineage>
        <taxon>Bacteria</taxon>
        <taxon>Bacillati</taxon>
        <taxon>Bacillota</taxon>
        <taxon>Bacilli</taxon>
        <taxon>Bacillales</taxon>
        <taxon>Paenibacillaceae</taxon>
        <taxon>Paenibacillus</taxon>
    </lineage>
</organism>
<dbReference type="Gene3D" id="3.40.50.150">
    <property type="entry name" value="Vaccinia Virus protein VP39"/>
    <property type="match status" value="1"/>
</dbReference>
<evidence type="ECO:0000256" key="1">
    <source>
        <dbReference type="ARBA" id="ARBA00022679"/>
    </source>
</evidence>
<evidence type="ECO:0000313" key="3">
    <source>
        <dbReference type="EMBL" id="ANY70202.1"/>
    </source>
</evidence>
<protein>
    <recommendedName>
        <fullName evidence="4">Nicotianamine synthase</fullName>
    </recommendedName>
</protein>
<evidence type="ECO:0000256" key="2">
    <source>
        <dbReference type="ARBA" id="ARBA00022691"/>
    </source>
</evidence>
<evidence type="ECO:0008006" key="4">
    <source>
        <dbReference type="Google" id="ProtNLM"/>
    </source>
</evidence>
<name>A0A1B2DR63_9BACL</name>
<keyword evidence="2" id="KW-0949">S-adenosyl-L-methionine</keyword>
<accession>A0A1B2DR63</accession>